<feature type="region of interest" description="Disordered" evidence="1">
    <location>
        <begin position="1"/>
        <end position="45"/>
    </location>
</feature>
<accession>A0A194XAS6</accession>
<dbReference type="RefSeq" id="XP_018071625.1">
    <property type="nucleotide sequence ID" value="XM_018214864.1"/>
</dbReference>
<dbReference type="GeneID" id="28824590"/>
<protein>
    <submittedName>
        <fullName evidence="2">Uncharacterized protein</fullName>
    </submittedName>
</protein>
<name>A0A194XAS6_MOLSC</name>
<dbReference type="OrthoDB" id="3558071at2759"/>
<dbReference type="KEGG" id="psco:LY89DRAFT_684364"/>
<reference evidence="2 3" key="1">
    <citation type="submission" date="2015-10" db="EMBL/GenBank/DDBJ databases">
        <title>Full genome of DAOMC 229536 Phialocephala scopiformis, a fungal endophyte of spruce producing the potent anti-insectan compound rugulosin.</title>
        <authorList>
            <consortium name="DOE Joint Genome Institute"/>
            <person name="Walker A.K."/>
            <person name="Frasz S.L."/>
            <person name="Seifert K.A."/>
            <person name="Miller J.D."/>
            <person name="Mondo S.J."/>
            <person name="Labutti K."/>
            <person name="Lipzen A."/>
            <person name="Dockter R."/>
            <person name="Kennedy M."/>
            <person name="Grigoriev I.V."/>
            <person name="Spatafora J.W."/>
        </authorList>
    </citation>
    <scope>NUCLEOTIDE SEQUENCE [LARGE SCALE GENOMIC DNA]</scope>
    <source>
        <strain evidence="2 3">CBS 120377</strain>
    </source>
</reference>
<feature type="compositionally biased region" description="Polar residues" evidence="1">
    <location>
        <begin position="29"/>
        <end position="39"/>
    </location>
</feature>
<keyword evidence="3" id="KW-1185">Reference proteome</keyword>
<organism evidence="2 3">
    <name type="scientific">Mollisia scopiformis</name>
    <name type="common">Conifer needle endophyte fungus</name>
    <name type="synonym">Phialocephala scopiformis</name>
    <dbReference type="NCBI Taxonomy" id="149040"/>
    <lineage>
        <taxon>Eukaryota</taxon>
        <taxon>Fungi</taxon>
        <taxon>Dikarya</taxon>
        <taxon>Ascomycota</taxon>
        <taxon>Pezizomycotina</taxon>
        <taxon>Leotiomycetes</taxon>
        <taxon>Helotiales</taxon>
        <taxon>Mollisiaceae</taxon>
        <taxon>Mollisia</taxon>
    </lineage>
</organism>
<proteinExistence type="predicted"/>
<gene>
    <name evidence="2" type="ORF">LY89DRAFT_684364</name>
</gene>
<dbReference type="Proteomes" id="UP000070700">
    <property type="component" value="Unassembled WGS sequence"/>
</dbReference>
<dbReference type="InParanoid" id="A0A194XAS6"/>
<dbReference type="AlphaFoldDB" id="A0A194XAS6"/>
<evidence type="ECO:0000313" key="2">
    <source>
        <dbReference type="EMBL" id="KUJ17270.1"/>
    </source>
</evidence>
<evidence type="ECO:0000256" key="1">
    <source>
        <dbReference type="SAM" id="MobiDB-lite"/>
    </source>
</evidence>
<feature type="compositionally biased region" description="Basic residues" evidence="1">
    <location>
        <begin position="10"/>
        <end position="24"/>
    </location>
</feature>
<dbReference type="EMBL" id="KQ947414">
    <property type="protein sequence ID" value="KUJ17270.1"/>
    <property type="molecule type" value="Genomic_DNA"/>
</dbReference>
<sequence length="246" mass="28032">MAPQRTTGKVQKRTSHRGGPKQARRGSVESESSDGTLRASNIEPGHEASRKMLKRFAAKVGKVVTLEQVAAASQWMTSMQCTENDLQKFATFNSHAEKIGLQKVWPEIIMYRSIGQISTYFLDGQRLRNGGQSDINALDELEISVVGWVRLASEGRLSRLEESAEIEDGEGQYSTQAERFKTFLTEFKHRGNFTVWNYDQMKMLRYMIYKVVHEPVGLEHTPRQSTGKIIARFRIIPFAYHSFRSP</sequence>
<evidence type="ECO:0000313" key="3">
    <source>
        <dbReference type="Proteomes" id="UP000070700"/>
    </source>
</evidence>